<proteinExistence type="predicted"/>
<evidence type="ECO:0000256" key="1">
    <source>
        <dbReference type="ARBA" id="ARBA00004651"/>
    </source>
</evidence>
<evidence type="ECO:0000256" key="4">
    <source>
        <dbReference type="ARBA" id="ARBA00022989"/>
    </source>
</evidence>
<dbReference type="RefSeq" id="WP_378270626.1">
    <property type="nucleotide sequence ID" value="NZ_JBHUKR010000023.1"/>
</dbReference>
<dbReference type="SUPFAM" id="SSF53448">
    <property type="entry name" value="Nucleotide-diphospho-sugar transferases"/>
    <property type="match status" value="1"/>
</dbReference>
<evidence type="ECO:0000256" key="3">
    <source>
        <dbReference type="ARBA" id="ARBA00022692"/>
    </source>
</evidence>
<reference evidence="8" key="1">
    <citation type="journal article" date="2019" name="Int. J. Syst. Evol. Microbiol.">
        <title>The Global Catalogue of Microorganisms (GCM) 10K type strain sequencing project: providing services to taxonomists for standard genome sequencing and annotation.</title>
        <authorList>
            <consortium name="The Broad Institute Genomics Platform"/>
            <consortium name="The Broad Institute Genome Sequencing Center for Infectious Disease"/>
            <person name="Wu L."/>
            <person name="Ma J."/>
        </authorList>
    </citation>
    <scope>NUCLEOTIDE SEQUENCE [LARGE SCALE GENOMIC DNA]</scope>
    <source>
        <strain evidence="8">CGMCC 4.7645</strain>
    </source>
</reference>
<protein>
    <submittedName>
        <fullName evidence="7">Lysylphosphatidylglycerol synthase domain-containing protein</fullName>
    </submittedName>
</protein>
<gene>
    <name evidence="7" type="ORF">ACFSXZ_36440</name>
</gene>
<evidence type="ECO:0000256" key="6">
    <source>
        <dbReference type="SAM" id="Phobius"/>
    </source>
</evidence>
<comment type="subcellular location">
    <subcellularLocation>
        <location evidence="1">Cell membrane</location>
        <topology evidence="1">Multi-pass membrane protein</topology>
    </subcellularLocation>
</comment>
<dbReference type="InterPro" id="IPR029044">
    <property type="entry name" value="Nucleotide-diphossugar_trans"/>
</dbReference>
<feature type="transmembrane region" description="Helical" evidence="6">
    <location>
        <begin position="402"/>
        <end position="421"/>
    </location>
</feature>
<evidence type="ECO:0000256" key="5">
    <source>
        <dbReference type="ARBA" id="ARBA00023136"/>
    </source>
</evidence>
<organism evidence="7 8">
    <name type="scientific">Amycolatopsis pigmentata</name>
    <dbReference type="NCBI Taxonomy" id="450801"/>
    <lineage>
        <taxon>Bacteria</taxon>
        <taxon>Bacillati</taxon>
        <taxon>Actinomycetota</taxon>
        <taxon>Actinomycetes</taxon>
        <taxon>Pseudonocardiales</taxon>
        <taxon>Pseudonocardiaceae</taxon>
        <taxon>Amycolatopsis</taxon>
    </lineage>
</organism>
<dbReference type="Gene3D" id="3.90.550.10">
    <property type="entry name" value="Spore Coat Polysaccharide Biosynthesis Protein SpsA, Chain A"/>
    <property type="match status" value="1"/>
</dbReference>
<sequence length="568" mass="59932">MPEPHRQPTVSVIILHRGDDAALGRCLTAIGAQTYQPTETVVANHTGTGIRDSPAAAGNRAVAASHGEIVFFVASDIVLAPDSIANAVRLLGERPGRGCVFGKQVLEPASGRDFRRWLGPVWTAFGAPAAIPMPVIEAVGPFDASLRESWDVEYRARLANRYEIVFSDLVTGQQRASTKFLALARTAFFRSQAFLPILALRRGAGRRQLGSIAGLDRGLLSRGVLVAGAAFGLLRWLFDPTFGASLTQLPVKPDQTAKPPNRLWRRLVSWVLAFVVLVAVVLALRDQDWQLAATLIRPNMVPLLLVSCLAYLTGLALTMASWRCLLVAGKSRVGYAASARIFFAGIVTQKLPGRFWGVLTHIRLGGDAGVTANRMVAAYALSLPVALTTAAAVGSSVAPSVLGGRALLLIIPVLLVAAMFFRPQAVGLPVSRLLMLTGRPVPGTVAPDKAMRRSIMVSLASWLVSGLHLWVLAVMLGANPLAALPVCVGGFALAVAAGSVAVFLPDGWGAREVAMLIALTTVLPAEAAGIAAVASRLVTFCTELLGTGLSVAIAKAVEGRRSDRKANA</sequence>
<feature type="transmembrane region" description="Helical" evidence="6">
    <location>
        <begin position="304"/>
        <end position="322"/>
    </location>
</feature>
<evidence type="ECO:0000256" key="2">
    <source>
        <dbReference type="ARBA" id="ARBA00022475"/>
    </source>
</evidence>
<feature type="transmembrane region" description="Helical" evidence="6">
    <location>
        <begin position="482"/>
        <end position="504"/>
    </location>
</feature>
<dbReference type="CDD" id="cd00761">
    <property type="entry name" value="Glyco_tranf_GTA_type"/>
    <property type="match status" value="1"/>
</dbReference>
<feature type="transmembrane region" description="Helical" evidence="6">
    <location>
        <begin position="376"/>
        <end position="396"/>
    </location>
</feature>
<dbReference type="InterPro" id="IPR022791">
    <property type="entry name" value="L-PG_synthase/AglD"/>
</dbReference>
<comment type="caution">
    <text evidence="7">The sequence shown here is derived from an EMBL/GenBank/DDBJ whole genome shotgun (WGS) entry which is preliminary data.</text>
</comment>
<feature type="transmembrane region" description="Helical" evidence="6">
    <location>
        <begin position="455"/>
        <end position="476"/>
    </location>
</feature>
<evidence type="ECO:0000313" key="7">
    <source>
        <dbReference type="EMBL" id="MFD2421833.1"/>
    </source>
</evidence>
<keyword evidence="3 6" id="KW-0812">Transmembrane</keyword>
<keyword evidence="2" id="KW-1003">Cell membrane</keyword>
<dbReference type="EMBL" id="JBHUKR010000023">
    <property type="protein sequence ID" value="MFD2421833.1"/>
    <property type="molecule type" value="Genomic_DNA"/>
</dbReference>
<name>A0ABW5G3G9_9PSEU</name>
<keyword evidence="5 6" id="KW-0472">Membrane</keyword>
<dbReference type="Proteomes" id="UP001597417">
    <property type="component" value="Unassembled WGS sequence"/>
</dbReference>
<feature type="transmembrane region" description="Helical" evidence="6">
    <location>
        <begin position="513"/>
        <end position="531"/>
    </location>
</feature>
<dbReference type="Pfam" id="PF03706">
    <property type="entry name" value="LPG_synthase_TM"/>
    <property type="match status" value="1"/>
</dbReference>
<accession>A0ABW5G3G9</accession>
<evidence type="ECO:0000313" key="8">
    <source>
        <dbReference type="Proteomes" id="UP001597417"/>
    </source>
</evidence>
<keyword evidence="8" id="KW-1185">Reference proteome</keyword>
<feature type="transmembrane region" description="Helical" evidence="6">
    <location>
        <begin position="267"/>
        <end position="284"/>
    </location>
</feature>
<keyword evidence="4 6" id="KW-1133">Transmembrane helix</keyword>